<organism evidence="3 4">
    <name type="scientific">Amycolatopsis pigmentata</name>
    <dbReference type="NCBI Taxonomy" id="450801"/>
    <lineage>
        <taxon>Bacteria</taxon>
        <taxon>Bacillati</taxon>
        <taxon>Actinomycetota</taxon>
        <taxon>Actinomycetes</taxon>
        <taxon>Pseudonocardiales</taxon>
        <taxon>Pseudonocardiaceae</taxon>
        <taxon>Amycolatopsis</taxon>
    </lineage>
</organism>
<reference evidence="4" key="1">
    <citation type="journal article" date="2019" name="Int. J. Syst. Evol. Microbiol.">
        <title>The Global Catalogue of Microorganisms (GCM) 10K type strain sequencing project: providing services to taxonomists for standard genome sequencing and annotation.</title>
        <authorList>
            <consortium name="The Broad Institute Genomics Platform"/>
            <consortium name="The Broad Institute Genome Sequencing Center for Infectious Disease"/>
            <person name="Wu L."/>
            <person name="Ma J."/>
        </authorList>
    </citation>
    <scope>NUCLEOTIDE SEQUENCE [LARGE SCALE GENOMIC DNA]</scope>
    <source>
        <strain evidence="4">CGMCC 4.7645</strain>
    </source>
</reference>
<accession>A0ABW5FSY4</accession>
<keyword evidence="2" id="KW-1133">Transmembrane helix</keyword>
<evidence type="ECO:0000313" key="3">
    <source>
        <dbReference type="EMBL" id="MFD2416887.1"/>
    </source>
</evidence>
<evidence type="ECO:0000256" key="1">
    <source>
        <dbReference type="SAM" id="MobiDB-lite"/>
    </source>
</evidence>
<sequence>MASDGVVEVRIGAPGSVLAIETGRIKMDVPRSVGYFGGLAAAVGLGLVEPPLAVFIAAVPVFKALTDSALPRVVRAVGEVLEGAAKPVGSDADGVVQLEDQGDAETSVVTLGRHNGASGRRRART</sequence>
<feature type="transmembrane region" description="Helical" evidence="2">
    <location>
        <begin position="35"/>
        <end position="62"/>
    </location>
</feature>
<protein>
    <submittedName>
        <fullName evidence="3">Uncharacterized protein</fullName>
    </submittedName>
</protein>
<dbReference type="Proteomes" id="UP001597417">
    <property type="component" value="Unassembled WGS sequence"/>
</dbReference>
<keyword evidence="4" id="KW-1185">Reference proteome</keyword>
<evidence type="ECO:0000256" key="2">
    <source>
        <dbReference type="SAM" id="Phobius"/>
    </source>
</evidence>
<feature type="region of interest" description="Disordered" evidence="1">
    <location>
        <begin position="99"/>
        <end position="125"/>
    </location>
</feature>
<evidence type="ECO:0000313" key="4">
    <source>
        <dbReference type="Proteomes" id="UP001597417"/>
    </source>
</evidence>
<proteinExistence type="predicted"/>
<comment type="caution">
    <text evidence="3">The sequence shown here is derived from an EMBL/GenBank/DDBJ whole genome shotgun (WGS) entry which is preliminary data.</text>
</comment>
<keyword evidence="2" id="KW-0812">Transmembrane</keyword>
<gene>
    <name evidence="3" type="ORF">ACFSXZ_11195</name>
</gene>
<name>A0ABW5FSY4_9PSEU</name>
<dbReference type="EMBL" id="JBHUKR010000006">
    <property type="protein sequence ID" value="MFD2416887.1"/>
    <property type="molecule type" value="Genomic_DNA"/>
</dbReference>
<dbReference type="RefSeq" id="WP_378264088.1">
    <property type="nucleotide sequence ID" value="NZ_JBHUKR010000006.1"/>
</dbReference>
<keyword evidence="2" id="KW-0472">Membrane</keyword>